<feature type="domain" description="EF-hand" evidence="2">
    <location>
        <begin position="117"/>
        <end position="144"/>
    </location>
</feature>
<dbReference type="GO" id="GO:0005509">
    <property type="term" value="F:calcium ion binding"/>
    <property type="evidence" value="ECO:0007669"/>
    <property type="project" value="InterPro"/>
</dbReference>
<dbReference type="PROSITE" id="PS50222">
    <property type="entry name" value="EF_HAND_2"/>
    <property type="match status" value="2"/>
</dbReference>
<dbReference type="Pfam" id="PF13202">
    <property type="entry name" value="EF-hand_5"/>
    <property type="match status" value="4"/>
</dbReference>
<dbReference type="InterPro" id="IPR002048">
    <property type="entry name" value="EF_hand_dom"/>
</dbReference>
<keyword evidence="1" id="KW-0732">Signal</keyword>
<dbReference type="InterPro" id="IPR011992">
    <property type="entry name" value="EF-hand-dom_pair"/>
</dbReference>
<dbReference type="Gene3D" id="1.10.238.10">
    <property type="entry name" value="EF-hand"/>
    <property type="match status" value="2"/>
</dbReference>
<dbReference type="SUPFAM" id="SSF47473">
    <property type="entry name" value="EF-hand"/>
    <property type="match status" value="1"/>
</dbReference>
<feature type="chain" id="PRO_5040937529" evidence="1">
    <location>
        <begin position="22"/>
        <end position="147"/>
    </location>
</feature>
<dbReference type="EMBL" id="JAODNV010000029">
    <property type="protein sequence ID" value="MCT8992197.1"/>
    <property type="molecule type" value="Genomic_DNA"/>
</dbReference>
<gene>
    <name evidence="3" type="ORF">NYR54_18215</name>
</gene>
<dbReference type="InterPro" id="IPR018247">
    <property type="entry name" value="EF_Hand_1_Ca_BS"/>
</dbReference>
<dbReference type="AlphaFoldDB" id="A0A9X3B802"/>
<evidence type="ECO:0000313" key="3">
    <source>
        <dbReference type="EMBL" id="MCT8992197.1"/>
    </source>
</evidence>
<comment type="caution">
    <text evidence="3">The sequence shown here is derived from an EMBL/GenBank/DDBJ whole genome shotgun (WGS) entry which is preliminary data.</text>
</comment>
<reference evidence="3" key="1">
    <citation type="submission" date="2022-08" db="EMBL/GenBank/DDBJ databases">
        <title>Chelativorans sichuanense sp. nov., a paraffin oil-degrading bacterium isolated from a mixture of oil-based drill cuttings and paddy soil.</title>
        <authorList>
            <person name="Yu J."/>
            <person name="Liu H."/>
            <person name="Chen Q."/>
        </authorList>
    </citation>
    <scope>NUCLEOTIDE SEQUENCE</scope>
    <source>
        <strain evidence="3">SCAU 2101</strain>
    </source>
</reference>
<feature type="domain" description="EF-hand" evidence="2">
    <location>
        <begin position="48"/>
        <end position="83"/>
    </location>
</feature>
<feature type="signal peptide" evidence="1">
    <location>
        <begin position="1"/>
        <end position="21"/>
    </location>
</feature>
<evidence type="ECO:0000313" key="4">
    <source>
        <dbReference type="Proteomes" id="UP001149009"/>
    </source>
</evidence>
<dbReference type="RefSeq" id="WP_261517149.1">
    <property type="nucleotide sequence ID" value="NZ_JAODNV010000029.1"/>
</dbReference>
<keyword evidence="4" id="KW-1185">Reference proteome</keyword>
<dbReference type="PROSITE" id="PS00018">
    <property type="entry name" value="EF_HAND_1"/>
    <property type="match status" value="2"/>
</dbReference>
<accession>A0A9X3B802</accession>
<proteinExistence type="predicted"/>
<sequence>MKKTASFVFAALGFCTAILGAADAQSAPGTALLDRLDTNGDGALTRDEIAAARERLFERLDFNRDGNLDAEEVGRFQDAVMDRAVALQILLGAQWRRMDSDADGTVSREEFRSRASFFDLVDRDGDGRLSSAEFLLVRNILSGRPDR</sequence>
<evidence type="ECO:0000256" key="1">
    <source>
        <dbReference type="SAM" id="SignalP"/>
    </source>
</evidence>
<protein>
    <submittedName>
        <fullName evidence="3">Signal transduction protein</fullName>
    </submittedName>
</protein>
<organism evidence="3 4">
    <name type="scientific">Chelativorans petroleitrophicus</name>
    <dbReference type="NCBI Taxonomy" id="2975484"/>
    <lineage>
        <taxon>Bacteria</taxon>
        <taxon>Pseudomonadati</taxon>
        <taxon>Pseudomonadota</taxon>
        <taxon>Alphaproteobacteria</taxon>
        <taxon>Hyphomicrobiales</taxon>
        <taxon>Phyllobacteriaceae</taxon>
        <taxon>Chelativorans</taxon>
    </lineage>
</organism>
<evidence type="ECO:0000259" key="2">
    <source>
        <dbReference type="PROSITE" id="PS50222"/>
    </source>
</evidence>
<dbReference type="Proteomes" id="UP001149009">
    <property type="component" value="Unassembled WGS sequence"/>
</dbReference>
<name>A0A9X3B802_9HYPH</name>